<reference evidence="2" key="2">
    <citation type="journal article" date="2024" name="Plant">
        <title>Genomic evolution and insights into agronomic trait innovations of Sesamum species.</title>
        <authorList>
            <person name="Miao H."/>
            <person name="Wang L."/>
            <person name="Qu L."/>
            <person name="Liu H."/>
            <person name="Sun Y."/>
            <person name="Le M."/>
            <person name="Wang Q."/>
            <person name="Wei S."/>
            <person name="Zheng Y."/>
            <person name="Lin W."/>
            <person name="Duan Y."/>
            <person name="Cao H."/>
            <person name="Xiong S."/>
            <person name="Wang X."/>
            <person name="Wei L."/>
            <person name="Li C."/>
            <person name="Ma Q."/>
            <person name="Ju M."/>
            <person name="Zhao R."/>
            <person name="Li G."/>
            <person name="Mu C."/>
            <person name="Tian Q."/>
            <person name="Mei H."/>
            <person name="Zhang T."/>
            <person name="Gao T."/>
            <person name="Zhang H."/>
        </authorList>
    </citation>
    <scope>NUCLEOTIDE SEQUENCE</scope>
    <source>
        <strain evidence="2">G01</strain>
    </source>
</reference>
<sequence>MEIWNSLLRFRVRNAAEFQYHWKCKELGLTNLCFADDVLLFCKAHLSSIKVLTDTLTEFATLSGLKVNQAKSQIILPAR</sequence>
<evidence type="ECO:0000313" key="2">
    <source>
        <dbReference type="EMBL" id="KAL0308191.1"/>
    </source>
</evidence>
<dbReference type="EMBL" id="JACGWK010000020">
    <property type="protein sequence ID" value="KAL0308191.1"/>
    <property type="molecule type" value="Genomic_DNA"/>
</dbReference>
<feature type="non-terminal residue" evidence="2">
    <location>
        <position position="79"/>
    </location>
</feature>
<feature type="domain" description="Reverse transcriptase" evidence="1">
    <location>
        <begin position="24"/>
        <end position="75"/>
    </location>
</feature>
<comment type="caution">
    <text evidence="2">The sequence shown here is derived from an EMBL/GenBank/DDBJ whole genome shotgun (WGS) entry which is preliminary data.</text>
</comment>
<proteinExistence type="predicted"/>
<reference evidence="2" key="1">
    <citation type="submission" date="2020-06" db="EMBL/GenBank/DDBJ databases">
        <authorList>
            <person name="Li T."/>
            <person name="Hu X."/>
            <person name="Zhang T."/>
            <person name="Song X."/>
            <person name="Zhang H."/>
            <person name="Dai N."/>
            <person name="Sheng W."/>
            <person name="Hou X."/>
            <person name="Wei L."/>
        </authorList>
    </citation>
    <scope>NUCLEOTIDE SEQUENCE</scope>
    <source>
        <strain evidence="2">G01</strain>
        <tissue evidence="2">Leaf</tissue>
    </source>
</reference>
<dbReference type="Pfam" id="PF00078">
    <property type="entry name" value="RVT_1"/>
    <property type="match status" value="1"/>
</dbReference>
<dbReference type="InterPro" id="IPR000477">
    <property type="entry name" value="RT_dom"/>
</dbReference>
<accession>A0AAW2KMT8</accession>
<gene>
    <name evidence="2" type="ORF">Sangu_2988800</name>
</gene>
<organism evidence="2">
    <name type="scientific">Sesamum angustifolium</name>
    <dbReference type="NCBI Taxonomy" id="2727405"/>
    <lineage>
        <taxon>Eukaryota</taxon>
        <taxon>Viridiplantae</taxon>
        <taxon>Streptophyta</taxon>
        <taxon>Embryophyta</taxon>
        <taxon>Tracheophyta</taxon>
        <taxon>Spermatophyta</taxon>
        <taxon>Magnoliopsida</taxon>
        <taxon>eudicotyledons</taxon>
        <taxon>Gunneridae</taxon>
        <taxon>Pentapetalae</taxon>
        <taxon>asterids</taxon>
        <taxon>lamiids</taxon>
        <taxon>Lamiales</taxon>
        <taxon>Pedaliaceae</taxon>
        <taxon>Sesamum</taxon>
    </lineage>
</organism>
<protein>
    <recommendedName>
        <fullName evidence="1">Reverse transcriptase domain-containing protein</fullName>
    </recommendedName>
</protein>
<name>A0AAW2KMT8_9LAMI</name>
<evidence type="ECO:0000259" key="1">
    <source>
        <dbReference type="Pfam" id="PF00078"/>
    </source>
</evidence>
<dbReference type="AlphaFoldDB" id="A0AAW2KMT8"/>